<dbReference type="Proteomes" id="UP000672934">
    <property type="component" value="Unassembled WGS sequence"/>
</dbReference>
<dbReference type="AlphaFoldDB" id="A0A916IZX2"/>
<gene>
    <name evidence="2" type="ORF">LMG31506_06389</name>
</gene>
<sequence>MNAKTILTAAALATAFVAGAVQAAPAAQKAGEVYGYSYRVQDQRSAFTDGARQGKVDTFSEGARVGKADPFTDGAKIGTFDPYTDGARTIAGLDRTGVSASPARKVDPYLDGAKIGTFDPYTDGANA</sequence>
<evidence type="ECO:0000256" key="1">
    <source>
        <dbReference type="SAM" id="SignalP"/>
    </source>
</evidence>
<keyword evidence="1" id="KW-0732">Signal</keyword>
<name>A0A916IZX2_9BURK</name>
<reference evidence="2" key="1">
    <citation type="submission" date="2021-03" db="EMBL/GenBank/DDBJ databases">
        <authorList>
            <person name="Peeters C."/>
        </authorList>
    </citation>
    <scope>NUCLEOTIDE SEQUENCE</scope>
    <source>
        <strain evidence="2">LMG 31506</strain>
    </source>
</reference>
<protein>
    <recommendedName>
        <fullName evidence="4">Copper resistance protein CopQ</fullName>
    </recommendedName>
</protein>
<feature type="signal peptide" evidence="1">
    <location>
        <begin position="1"/>
        <end position="23"/>
    </location>
</feature>
<evidence type="ECO:0000313" key="3">
    <source>
        <dbReference type="Proteomes" id="UP000672934"/>
    </source>
</evidence>
<dbReference type="EMBL" id="CAJPUY010000049">
    <property type="protein sequence ID" value="CAG2158466.1"/>
    <property type="molecule type" value="Genomic_DNA"/>
</dbReference>
<feature type="chain" id="PRO_5037846589" description="Copper resistance protein CopQ" evidence="1">
    <location>
        <begin position="24"/>
        <end position="127"/>
    </location>
</feature>
<organism evidence="2 3">
    <name type="scientific">Cupriavidus yeoncheonensis</name>
    <dbReference type="NCBI Taxonomy" id="1462994"/>
    <lineage>
        <taxon>Bacteria</taxon>
        <taxon>Pseudomonadati</taxon>
        <taxon>Pseudomonadota</taxon>
        <taxon>Betaproteobacteria</taxon>
        <taxon>Burkholderiales</taxon>
        <taxon>Burkholderiaceae</taxon>
        <taxon>Cupriavidus</taxon>
    </lineage>
</organism>
<keyword evidence="3" id="KW-1185">Reference proteome</keyword>
<comment type="caution">
    <text evidence="2">The sequence shown here is derived from an EMBL/GenBank/DDBJ whole genome shotgun (WGS) entry which is preliminary data.</text>
</comment>
<dbReference type="RefSeq" id="WP_211951205.1">
    <property type="nucleotide sequence ID" value="NZ_CAJPUY010000049.1"/>
</dbReference>
<proteinExistence type="predicted"/>
<accession>A0A916IZX2</accession>
<evidence type="ECO:0008006" key="4">
    <source>
        <dbReference type="Google" id="ProtNLM"/>
    </source>
</evidence>
<evidence type="ECO:0000313" key="2">
    <source>
        <dbReference type="EMBL" id="CAG2158466.1"/>
    </source>
</evidence>